<feature type="domain" description="MCM AAA-lid" evidence="2">
    <location>
        <begin position="4"/>
        <end position="43"/>
    </location>
</feature>
<feature type="chain" id="PRO_5027002790" evidence="1">
    <location>
        <begin position="21"/>
        <end position="123"/>
    </location>
</feature>
<dbReference type="Pfam" id="PF24901">
    <property type="entry name" value="WHD_MCM7"/>
    <property type="match status" value="1"/>
</dbReference>
<evidence type="ECO:0000259" key="2">
    <source>
        <dbReference type="Pfam" id="PF17855"/>
    </source>
</evidence>
<dbReference type="AlphaFoldDB" id="A0A6M2DVV5"/>
<protein>
    <submittedName>
        <fullName evidence="3">Putative secreted protein</fullName>
    </submittedName>
</protein>
<dbReference type="InterPro" id="IPR041562">
    <property type="entry name" value="MCM_lid"/>
</dbReference>
<dbReference type="Pfam" id="PF17855">
    <property type="entry name" value="MCM_lid"/>
    <property type="match status" value="1"/>
</dbReference>
<keyword evidence="1" id="KW-0732">Signal</keyword>
<dbReference type="EMBL" id="GIIL01006368">
    <property type="protein sequence ID" value="NOV50094.1"/>
    <property type="molecule type" value="Transcribed_RNA"/>
</dbReference>
<evidence type="ECO:0000313" key="3">
    <source>
        <dbReference type="EMBL" id="NOV50094.1"/>
    </source>
</evidence>
<evidence type="ECO:0000256" key="1">
    <source>
        <dbReference type="SAM" id="SignalP"/>
    </source>
</evidence>
<organism evidence="3">
    <name type="scientific">Xenopsylla cheopis</name>
    <name type="common">Oriental rat flea</name>
    <name type="synonym">Pulex cheopis</name>
    <dbReference type="NCBI Taxonomy" id="163159"/>
    <lineage>
        <taxon>Eukaryota</taxon>
        <taxon>Metazoa</taxon>
        <taxon>Ecdysozoa</taxon>
        <taxon>Arthropoda</taxon>
        <taxon>Hexapoda</taxon>
        <taxon>Insecta</taxon>
        <taxon>Pterygota</taxon>
        <taxon>Neoptera</taxon>
        <taxon>Endopterygota</taxon>
        <taxon>Siphonaptera</taxon>
        <taxon>Pulicidae</taxon>
        <taxon>Xenopsyllinae</taxon>
        <taxon>Xenopsylla</taxon>
    </lineage>
</organism>
<sequence length="123" mass="13893">MTFTSARNLLGILRLSTALARLRLADIVEKEDVAEAIRLLEMSKDSLNQNVEQSMSRVPNTSDKIFALARELAGSNKTIKIADVMERCSSKGFKPDQVDACIEEYEELNVWQVNQTRTKITFI</sequence>
<proteinExistence type="predicted"/>
<name>A0A6M2DVV5_XENCH</name>
<feature type="signal peptide" evidence="1">
    <location>
        <begin position="1"/>
        <end position="20"/>
    </location>
</feature>
<accession>A0A6M2DVV5</accession>
<dbReference type="InterPro" id="IPR027417">
    <property type="entry name" value="P-loop_NTPase"/>
</dbReference>
<reference evidence="3" key="1">
    <citation type="submission" date="2020-03" db="EMBL/GenBank/DDBJ databases">
        <title>Transcriptomic Profiling of the Digestive Tract of the Rat Flea, Xenopsylla cheopis, Following Blood Feeding and Infection with Yersinia pestis.</title>
        <authorList>
            <person name="Bland D.M."/>
            <person name="Martens C.A."/>
            <person name="Virtaneva K."/>
            <person name="Kanakabandi K."/>
            <person name="Long D."/>
            <person name="Rosenke R."/>
            <person name="Saturday G.A."/>
            <person name="Hoyt F.H."/>
            <person name="Bruno D.P."/>
            <person name="Ribeiro J.M.C."/>
            <person name="Hinnebusch J."/>
        </authorList>
    </citation>
    <scope>NUCLEOTIDE SEQUENCE</scope>
</reference>
<dbReference type="Gene3D" id="3.40.50.300">
    <property type="entry name" value="P-loop containing nucleotide triphosphate hydrolases"/>
    <property type="match status" value="1"/>
</dbReference>